<accession>A0A1V6LWI2</accession>
<name>A0A1V6LWI2_9FLAO</name>
<dbReference type="AlphaFoldDB" id="A0A1V6LWI2"/>
<protein>
    <submittedName>
        <fullName evidence="1">Uncharacterized protein</fullName>
    </submittedName>
</protein>
<keyword evidence="2" id="KW-1185">Reference proteome</keyword>
<comment type="caution">
    <text evidence="1">The sequence shown here is derived from an EMBL/GenBank/DDBJ whole genome shotgun (WGS) entry which is preliminary data.</text>
</comment>
<dbReference type="RefSeq" id="WP_141239632.1">
    <property type="nucleotide sequence ID" value="NZ_MTBC01000001.1"/>
</dbReference>
<gene>
    <name evidence="1" type="ORF">BUL40_02330</name>
</gene>
<sequence length="73" mass="8887">MSKKKLQFLNKLELFYRNFGNEWTLDEIIVNKEHHGYYLNFLKDLEKQNIVKIDSERNTFTIIDLSTKYLSKE</sequence>
<evidence type="ECO:0000313" key="2">
    <source>
        <dbReference type="Proteomes" id="UP000191680"/>
    </source>
</evidence>
<evidence type="ECO:0000313" key="1">
    <source>
        <dbReference type="EMBL" id="OQD44542.1"/>
    </source>
</evidence>
<reference evidence="1 2" key="1">
    <citation type="submission" date="2016-12" db="EMBL/GenBank/DDBJ databases">
        <authorList>
            <person name="Song W.-J."/>
            <person name="Kurnit D.M."/>
        </authorList>
    </citation>
    <scope>NUCLEOTIDE SEQUENCE [LARGE SCALE GENOMIC DNA]</scope>
    <source>
        <strain evidence="1 2">HSG9</strain>
    </source>
</reference>
<dbReference type="Proteomes" id="UP000191680">
    <property type="component" value="Unassembled WGS sequence"/>
</dbReference>
<organism evidence="1 2">
    <name type="scientific">Croceivirga radicis</name>
    <dbReference type="NCBI Taxonomy" id="1929488"/>
    <lineage>
        <taxon>Bacteria</taxon>
        <taxon>Pseudomonadati</taxon>
        <taxon>Bacteroidota</taxon>
        <taxon>Flavobacteriia</taxon>
        <taxon>Flavobacteriales</taxon>
        <taxon>Flavobacteriaceae</taxon>
        <taxon>Croceivirga</taxon>
    </lineage>
</organism>
<proteinExistence type="predicted"/>
<dbReference type="OrthoDB" id="1452949at2"/>
<dbReference type="EMBL" id="MTBC01000001">
    <property type="protein sequence ID" value="OQD44542.1"/>
    <property type="molecule type" value="Genomic_DNA"/>
</dbReference>